<evidence type="ECO:0000256" key="3">
    <source>
        <dbReference type="ARBA" id="ARBA00023306"/>
    </source>
</evidence>
<keyword evidence="5" id="KW-0963">Cytoplasm</keyword>
<comment type="subcellular location">
    <subcellularLocation>
        <location evidence="5">Cytoplasm</location>
    </subcellularLocation>
    <text evidence="5">Localizes to the division site, in a FtsZ-dependent manner.</text>
</comment>
<keyword evidence="2 5" id="KW-0717">Septation</keyword>
<dbReference type="Pfam" id="PF04472">
    <property type="entry name" value="SepF"/>
    <property type="match status" value="1"/>
</dbReference>
<dbReference type="GO" id="GO:0043093">
    <property type="term" value="P:FtsZ-dependent cytokinesis"/>
    <property type="evidence" value="ECO:0007669"/>
    <property type="project" value="UniProtKB-UniRule"/>
</dbReference>
<comment type="similarity">
    <text evidence="5">Belongs to the SepF family.</text>
</comment>
<dbReference type="InterPro" id="IPR038594">
    <property type="entry name" value="SepF-like_sf"/>
</dbReference>
<dbReference type="HAMAP" id="MF_01197">
    <property type="entry name" value="SepF"/>
    <property type="match status" value="1"/>
</dbReference>
<sequence length="156" mass="17597">MAKILDKFYNIMGLGDEYEEVEERVVKEPEKNNFSAKNTQERPERQIGAPVLSLASERQKKDHKVVVVDPKSFEEAQSIADHLKSKRQVILNLEKSDREMAQRIIDFVSGTTYALNGSMQKVGAHIFVFAPSHVDISGDILAESTLIRPRVWASKG</sequence>
<evidence type="ECO:0000256" key="2">
    <source>
        <dbReference type="ARBA" id="ARBA00023210"/>
    </source>
</evidence>
<keyword evidence="1 5" id="KW-0132">Cell division</keyword>
<keyword evidence="7" id="KW-1185">Reference proteome</keyword>
<name>A0A5Q2N2Y1_9FIRM</name>
<comment type="subunit">
    <text evidence="5">Homodimer. Interacts with FtsZ.</text>
</comment>
<evidence type="ECO:0000313" key="7">
    <source>
        <dbReference type="Proteomes" id="UP000366051"/>
    </source>
</evidence>
<dbReference type="GO" id="GO:0005737">
    <property type="term" value="C:cytoplasm"/>
    <property type="evidence" value="ECO:0007669"/>
    <property type="project" value="UniProtKB-SubCell"/>
</dbReference>
<evidence type="ECO:0000256" key="1">
    <source>
        <dbReference type="ARBA" id="ARBA00022618"/>
    </source>
</evidence>
<evidence type="ECO:0000313" key="6">
    <source>
        <dbReference type="EMBL" id="QGG47946.1"/>
    </source>
</evidence>
<dbReference type="RefSeq" id="WP_153725233.1">
    <property type="nucleotide sequence ID" value="NZ_CP045875.1"/>
</dbReference>
<dbReference type="PANTHER" id="PTHR35798">
    <property type="entry name" value="CELL DIVISION PROTEIN SEPF"/>
    <property type="match status" value="1"/>
</dbReference>
<comment type="function">
    <text evidence="4 5">Cell division protein that is part of the divisome complex and is recruited early to the Z-ring. Probably stimulates Z-ring formation, perhaps through the cross-linking of FtsZ protofilaments. Its function overlaps with FtsA.</text>
</comment>
<dbReference type="OrthoDB" id="9815206at2"/>
<evidence type="ECO:0000256" key="5">
    <source>
        <dbReference type="HAMAP-Rule" id="MF_01197"/>
    </source>
</evidence>
<dbReference type="AlphaFoldDB" id="A0A5Q2N2Y1"/>
<protein>
    <recommendedName>
        <fullName evidence="5">Cell division protein SepF</fullName>
    </recommendedName>
</protein>
<organism evidence="6 7">
    <name type="scientific">Heliorestis convoluta</name>
    <dbReference type="NCBI Taxonomy" id="356322"/>
    <lineage>
        <taxon>Bacteria</taxon>
        <taxon>Bacillati</taxon>
        <taxon>Bacillota</taxon>
        <taxon>Clostridia</taxon>
        <taxon>Eubacteriales</taxon>
        <taxon>Heliobacteriaceae</taxon>
        <taxon>Heliorestis</taxon>
    </lineage>
</organism>
<dbReference type="Gene3D" id="3.30.110.150">
    <property type="entry name" value="SepF-like protein"/>
    <property type="match status" value="1"/>
</dbReference>
<reference evidence="7" key="1">
    <citation type="submission" date="2019-11" db="EMBL/GenBank/DDBJ databases">
        <title>Genome sequence of Heliorestis convoluta strain HH, an alkaliphilic and minimalistic phototrophic bacterium from a soda lake in Egypt.</title>
        <authorList>
            <person name="Dewey E.D."/>
            <person name="Stokes L.M."/>
            <person name="Burchell B.M."/>
            <person name="Shaffer K.N."/>
            <person name="Huntington A.M."/>
            <person name="Baker J.M."/>
            <person name="Nadendla S."/>
            <person name="Giglio M.G."/>
            <person name="Touchman J.W."/>
            <person name="Blankenship R.E."/>
            <person name="Madigan M.T."/>
            <person name="Sattley W.M."/>
        </authorList>
    </citation>
    <scope>NUCLEOTIDE SEQUENCE [LARGE SCALE GENOMIC DNA]</scope>
    <source>
        <strain evidence="7">HH</strain>
    </source>
</reference>
<dbReference type="Proteomes" id="UP000366051">
    <property type="component" value="Chromosome"/>
</dbReference>
<accession>A0A5Q2N2Y1</accession>
<gene>
    <name evidence="5" type="primary">sepF</name>
    <name evidence="6" type="ORF">FTV88_1848</name>
</gene>
<dbReference type="GO" id="GO:0000917">
    <property type="term" value="P:division septum assembly"/>
    <property type="evidence" value="ECO:0007669"/>
    <property type="project" value="UniProtKB-KW"/>
</dbReference>
<dbReference type="InterPro" id="IPR007561">
    <property type="entry name" value="Cell_div_SepF/SepF-rel"/>
</dbReference>
<proteinExistence type="inferred from homology"/>
<dbReference type="EMBL" id="CP045875">
    <property type="protein sequence ID" value="QGG47946.1"/>
    <property type="molecule type" value="Genomic_DNA"/>
</dbReference>
<keyword evidence="3 5" id="KW-0131">Cell cycle</keyword>
<dbReference type="KEGG" id="hcv:FTV88_1848"/>
<dbReference type="PANTHER" id="PTHR35798:SF1">
    <property type="entry name" value="CELL DIVISION PROTEIN SEPF"/>
    <property type="match status" value="1"/>
</dbReference>
<dbReference type="InterPro" id="IPR023052">
    <property type="entry name" value="Cell_div_SepF"/>
</dbReference>
<evidence type="ECO:0000256" key="4">
    <source>
        <dbReference type="ARBA" id="ARBA00044936"/>
    </source>
</evidence>